<evidence type="ECO:0000259" key="4">
    <source>
        <dbReference type="Pfam" id="PF18402"/>
    </source>
</evidence>
<dbReference type="GO" id="GO:0005783">
    <property type="term" value="C:endoplasmic reticulum"/>
    <property type="evidence" value="ECO:0007669"/>
    <property type="project" value="TreeGrafter"/>
</dbReference>
<dbReference type="Pfam" id="PF18402">
    <property type="entry name" value="Thioredoxin_14"/>
    <property type="match status" value="1"/>
</dbReference>
<feature type="chain" id="PRO_5044195454" evidence="1">
    <location>
        <begin position="17"/>
        <end position="820"/>
    </location>
</feature>
<evidence type="ECO:0000313" key="5">
    <source>
        <dbReference type="EnsemblProtists" id="EOD25483"/>
    </source>
</evidence>
<dbReference type="Pfam" id="PF18401">
    <property type="entry name" value="Thioredoxin_13"/>
    <property type="match status" value="1"/>
</dbReference>
<reference evidence="5" key="2">
    <citation type="submission" date="2024-10" db="UniProtKB">
        <authorList>
            <consortium name="EnsemblProtists"/>
        </authorList>
    </citation>
    <scope>IDENTIFICATION</scope>
</reference>
<dbReference type="Proteomes" id="UP000013827">
    <property type="component" value="Unassembled WGS sequence"/>
</dbReference>
<dbReference type="GO" id="GO:0018279">
    <property type="term" value="P:protein N-linked glycosylation via asparagine"/>
    <property type="evidence" value="ECO:0007669"/>
    <property type="project" value="TreeGrafter"/>
</dbReference>
<dbReference type="Pfam" id="PF18400">
    <property type="entry name" value="Thioredoxin_12"/>
    <property type="match status" value="1"/>
</dbReference>
<sequence length="820" mass="86291">MRAIALLVVQILRAAAICLSRDQTGGATTCTQAECSSSCQYICAGECCSHNVNNCMATTRIGNPDEPARQCSATDGCPKGQSCCTWDNVAGANKPTGLCAEVCLMNADALPTPEPTPPSPMPAAHEVAGCPGNPSGRGSNSGGCCLGEGSDWCSEHYQEGFVCVNNACGLDDCCVPARESCTFYPWVTDPANCHEDNCERYKDHVCDGGACQGAAQALNRDTNGWCDSSSNAGTIAAIVGGCVGGALFLAIPATAIVIHKQHAKRMSTEPPPPHVTAAAVPVPHSAVASMAALLFALAAAGAETLRPKNIDISLTARWDETPLSVESAEFMADEGLFWDYAAALHEPEGGGSDQEVLAAIEAAAAGLLSPLRLRLLRVLLSAHVFSPRAAMWRQIAATDAATLGVSGTSEAELLSVDRVFPGGSRAGGEAPPLLEHGFYFRSLAARAPEVADALGALREELAAADASHDASELKVWALQDLGVQAAARVLAAKQPLRALRDLCQNFPFLARGLSKGPAPRELALEVDRLQQTVWGSSFSGAFLNGNPLTLRTPASKTRRPLPLVETNDLAGLLTTMTREMRTVDELQTAGVPPLAIRAMLSLPAAPASLRARHPAVVVLNDIGRDRKYARWPPSVKELLRPNPWGQISFCRKNVFTMVFVLDPATGDGQAVLGYLVDLHAQGAPIRFGIVLAPGAAGGLFDATELPRCREEAEAERLGLLLTKLFLFCKRRMGSATAMRFLAATRQEEHLREAFHAAASASRKEGIDAAAAFEGLSSGASTEFDAEVASGATFLADKGLPAAQPLLLLNGQLTRHRAAEG</sequence>
<evidence type="ECO:0000259" key="3">
    <source>
        <dbReference type="Pfam" id="PF18401"/>
    </source>
</evidence>
<dbReference type="EnsemblProtists" id="EOD25483">
    <property type="protein sequence ID" value="EOD25483"/>
    <property type="gene ID" value="EMIHUDRAFT_457557"/>
</dbReference>
<dbReference type="PANTHER" id="PTHR11226:SF0">
    <property type="entry name" value="UDP-GLUCOSE:GLYCOPROTEIN GLUCOSYLTRANSFERASE"/>
    <property type="match status" value="1"/>
</dbReference>
<dbReference type="eggNOG" id="KOG1879">
    <property type="taxonomic scope" value="Eukaryota"/>
</dbReference>
<dbReference type="GO" id="GO:0036503">
    <property type="term" value="P:ERAD pathway"/>
    <property type="evidence" value="ECO:0007669"/>
    <property type="project" value="TreeGrafter"/>
</dbReference>
<accession>A0A0D3JPP8</accession>
<dbReference type="GO" id="GO:0003980">
    <property type="term" value="F:UDP-glucose:glycoprotein glucosyltransferase activity"/>
    <property type="evidence" value="ECO:0007669"/>
    <property type="project" value="InterPro"/>
</dbReference>
<dbReference type="GO" id="GO:0051082">
    <property type="term" value="F:unfolded protein binding"/>
    <property type="evidence" value="ECO:0007669"/>
    <property type="project" value="TreeGrafter"/>
</dbReference>
<dbReference type="HOGENOM" id="CLU_345033_0_0_1"/>
<dbReference type="InterPro" id="IPR040694">
    <property type="entry name" value="UGGT_TRXL_2"/>
</dbReference>
<feature type="signal peptide" evidence="1">
    <location>
        <begin position="1"/>
        <end position="16"/>
    </location>
</feature>
<name>A0A0D3JPP8_EMIH1</name>
<keyword evidence="1" id="KW-0732">Signal</keyword>
<dbReference type="PaxDb" id="2903-EOD25483"/>
<dbReference type="GeneID" id="17271029"/>
<proteinExistence type="predicted"/>
<reference evidence="6" key="1">
    <citation type="journal article" date="2013" name="Nature">
        <title>Pan genome of the phytoplankton Emiliania underpins its global distribution.</title>
        <authorList>
            <person name="Read B.A."/>
            <person name="Kegel J."/>
            <person name="Klute M.J."/>
            <person name="Kuo A."/>
            <person name="Lefebvre S.C."/>
            <person name="Maumus F."/>
            <person name="Mayer C."/>
            <person name="Miller J."/>
            <person name="Monier A."/>
            <person name="Salamov A."/>
            <person name="Young J."/>
            <person name="Aguilar M."/>
            <person name="Claverie J.M."/>
            <person name="Frickenhaus S."/>
            <person name="Gonzalez K."/>
            <person name="Herman E.K."/>
            <person name="Lin Y.C."/>
            <person name="Napier J."/>
            <person name="Ogata H."/>
            <person name="Sarno A.F."/>
            <person name="Shmutz J."/>
            <person name="Schroeder D."/>
            <person name="de Vargas C."/>
            <person name="Verret F."/>
            <person name="von Dassow P."/>
            <person name="Valentin K."/>
            <person name="Van de Peer Y."/>
            <person name="Wheeler G."/>
            <person name="Dacks J.B."/>
            <person name="Delwiche C.F."/>
            <person name="Dyhrman S.T."/>
            <person name="Glockner G."/>
            <person name="John U."/>
            <person name="Richards T."/>
            <person name="Worden A.Z."/>
            <person name="Zhang X."/>
            <person name="Grigoriev I.V."/>
            <person name="Allen A.E."/>
            <person name="Bidle K."/>
            <person name="Borodovsky M."/>
            <person name="Bowler C."/>
            <person name="Brownlee C."/>
            <person name="Cock J.M."/>
            <person name="Elias M."/>
            <person name="Gladyshev V.N."/>
            <person name="Groth M."/>
            <person name="Guda C."/>
            <person name="Hadaegh A."/>
            <person name="Iglesias-Rodriguez M.D."/>
            <person name="Jenkins J."/>
            <person name="Jones B.M."/>
            <person name="Lawson T."/>
            <person name="Leese F."/>
            <person name="Lindquist E."/>
            <person name="Lobanov A."/>
            <person name="Lomsadze A."/>
            <person name="Malik S.B."/>
            <person name="Marsh M.E."/>
            <person name="Mackinder L."/>
            <person name="Mock T."/>
            <person name="Mueller-Roeber B."/>
            <person name="Pagarete A."/>
            <person name="Parker M."/>
            <person name="Probert I."/>
            <person name="Quesneville H."/>
            <person name="Raines C."/>
            <person name="Rensing S.A."/>
            <person name="Riano-Pachon D.M."/>
            <person name="Richier S."/>
            <person name="Rokitta S."/>
            <person name="Shiraiwa Y."/>
            <person name="Soanes D.M."/>
            <person name="van der Giezen M."/>
            <person name="Wahlund T.M."/>
            <person name="Williams B."/>
            <person name="Wilson W."/>
            <person name="Wolfe G."/>
            <person name="Wurch L.L."/>
        </authorList>
    </citation>
    <scope>NUCLEOTIDE SEQUENCE</scope>
</reference>
<dbReference type="STRING" id="2903.R1CR99"/>
<feature type="domain" description="UGGT thioredoxin-like" evidence="4">
    <location>
        <begin position="614"/>
        <end position="813"/>
    </location>
</feature>
<dbReference type="InterPro" id="IPR040693">
    <property type="entry name" value="UGGT_TRXL_1"/>
</dbReference>
<keyword evidence="6" id="KW-1185">Reference proteome</keyword>
<protein>
    <submittedName>
        <fullName evidence="5">Uncharacterized protein</fullName>
    </submittedName>
</protein>
<dbReference type="RefSeq" id="XP_005777912.1">
    <property type="nucleotide sequence ID" value="XM_005777855.1"/>
</dbReference>
<dbReference type="PANTHER" id="PTHR11226">
    <property type="entry name" value="UDP-GLUCOSE GLYCOPROTEIN:GLUCOSYLTRANSFERASE"/>
    <property type="match status" value="1"/>
</dbReference>
<dbReference type="KEGG" id="ehx:EMIHUDRAFT_457557"/>
<evidence type="ECO:0000313" key="6">
    <source>
        <dbReference type="Proteomes" id="UP000013827"/>
    </source>
</evidence>
<dbReference type="AlphaFoldDB" id="A0A0D3JPP8"/>
<evidence type="ECO:0000256" key="1">
    <source>
        <dbReference type="SAM" id="SignalP"/>
    </source>
</evidence>
<dbReference type="InterPro" id="IPR040692">
    <property type="entry name" value="UGGT_TRXL_3"/>
</dbReference>
<feature type="domain" description="UGGT thioredoxin-like" evidence="2">
    <location>
        <begin position="320"/>
        <end position="401"/>
    </location>
</feature>
<feature type="domain" description="UGGT thioredoxin-like" evidence="3">
    <location>
        <begin position="468"/>
        <end position="605"/>
    </location>
</feature>
<evidence type="ECO:0000259" key="2">
    <source>
        <dbReference type="Pfam" id="PF18400"/>
    </source>
</evidence>
<organism evidence="5 6">
    <name type="scientific">Emiliania huxleyi (strain CCMP1516)</name>
    <dbReference type="NCBI Taxonomy" id="280463"/>
    <lineage>
        <taxon>Eukaryota</taxon>
        <taxon>Haptista</taxon>
        <taxon>Haptophyta</taxon>
        <taxon>Prymnesiophyceae</taxon>
        <taxon>Isochrysidales</taxon>
        <taxon>Noelaerhabdaceae</taxon>
        <taxon>Emiliania</taxon>
    </lineage>
</organism>
<dbReference type="InterPro" id="IPR009448">
    <property type="entry name" value="UDP-g_GGtrans"/>
</dbReference>